<dbReference type="InterPro" id="IPR003829">
    <property type="entry name" value="Pirin_N_dom"/>
</dbReference>
<dbReference type="AlphaFoldDB" id="A0A5N7DJ74"/>
<feature type="binding site" evidence="2">
    <location>
        <position position="104"/>
    </location>
    <ligand>
        <name>Fe cation</name>
        <dbReference type="ChEBI" id="CHEBI:24875"/>
    </ligand>
</feature>
<dbReference type="GO" id="GO:0046872">
    <property type="term" value="F:metal ion binding"/>
    <property type="evidence" value="ECO:0007669"/>
    <property type="project" value="UniProtKB-KW"/>
</dbReference>
<feature type="domain" description="Pirin C-terminal" evidence="5">
    <location>
        <begin position="183"/>
        <end position="294"/>
    </location>
</feature>
<feature type="domain" description="Pirin N-terminal" evidence="4">
    <location>
        <begin position="22"/>
        <end position="127"/>
    </location>
</feature>
<dbReference type="InterPro" id="IPR014710">
    <property type="entry name" value="RmlC-like_jellyroll"/>
</dbReference>
<gene>
    <name evidence="6" type="ORF">BDV37DRAFT_280983</name>
</gene>
<sequence>MVIARSIKQYFSSVEVSEGAGSRVHRALPTPKLHNLTPFVMLDHVASEANKIGNFPDHPHRGQEIISYILSGALDHEDFLGNKGTIGPGDLQFMSAGRGIMHAEQPRRNDPVNDREDSIIEALQLWIDLPKEFKYSTPQYRDVRAKEIPVVHVDEGRVVIRIIAGESHGVVSKQNLAYTPIWYLDVTVKPGGHFQQTLPNAWNAFVYILRGRVTFTSSSSDKSMSLGRFHVVVFEQNGDFIEASVSANADENARFIIFAGQPLDQEIVHYGPFVLSSLGEVYQAVEDFRKGKNGFERALTWKSEIQRRLDC</sequence>
<dbReference type="Gene3D" id="2.60.120.10">
    <property type="entry name" value="Jelly Rolls"/>
    <property type="match status" value="2"/>
</dbReference>
<dbReference type="PIRSF" id="PIRSF006232">
    <property type="entry name" value="Pirin"/>
    <property type="match status" value="1"/>
</dbReference>
<evidence type="ECO:0000259" key="5">
    <source>
        <dbReference type="Pfam" id="PF05726"/>
    </source>
</evidence>
<comment type="cofactor">
    <cofactor evidence="2">
        <name>Fe cation</name>
        <dbReference type="ChEBI" id="CHEBI:24875"/>
    </cofactor>
    <text evidence="2">Binds 1 Fe cation per subunit.</text>
</comment>
<dbReference type="InterPro" id="IPR012093">
    <property type="entry name" value="Pirin"/>
</dbReference>
<keyword evidence="2" id="KW-0479">Metal-binding</keyword>
<dbReference type="Pfam" id="PF05726">
    <property type="entry name" value="Pirin_C"/>
    <property type="match status" value="1"/>
</dbReference>
<feature type="binding site" evidence="2">
    <location>
        <position position="60"/>
    </location>
    <ligand>
        <name>Fe cation</name>
        <dbReference type="ChEBI" id="CHEBI:24875"/>
    </ligand>
</feature>
<dbReference type="SUPFAM" id="SSF51182">
    <property type="entry name" value="RmlC-like cupins"/>
    <property type="match status" value="1"/>
</dbReference>
<dbReference type="OrthoDB" id="198735at2759"/>
<evidence type="ECO:0000256" key="1">
    <source>
        <dbReference type="ARBA" id="ARBA00008416"/>
    </source>
</evidence>
<dbReference type="Proteomes" id="UP000325579">
    <property type="component" value="Unassembled WGS sequence"/>
</dbReference>
<proteinExistence type="inferred from homology"/>
<dbReference type="PANTHER" id="PTHR13903">
    <property type="entry name" value="PIRIN-RELATED"/>
    <property type="match status" value="1"/>
</dbReference>
<dbReference type="PANTHER" id="PTHR13903:SF8">
    <property type="entry name" value="PIRIN"/>
    <property type="match status" value="1"/>
</dbReference>
<keyword evidence="7" id="KW-1185">Reference proteome</keyword>
<feature type="binding site" evidence="2">
    <location>
        <position position="102"/>
    </location>
    <ligand>
        <name>Fe cation</name>
        <dbReference type="ChEBI" id="CHEBI:24875"/>
    </ligand>
</feature>
<accession>A0A5N7DJ74</accession>
<feature type="binding site" evidence="2">
    <location>
        <position position="58"/>
    </location>
    <ligand>
        <name>Fe cation</name>
        <dbReference type="ChEBI" id="CHEBI:24875"/>
    </ligand>
</feature>
<evidence type="ECO:0000259" key="4">
    <source>
        <dbReference type="Pfam" id="PF02678"/>
    </source>
</evidence>
<evidence type="ECO:0000313" key="7">
    <source>
        <dbReference type="Proteomes" id="UP000325579"/>
    </source>
</evidence>
<evidence type="ECO:0008006" key="8">
    <source>
        <dbReference type="Google" id="ProtNLM"/>
    </source>
</evidence>
<name>A0A5N7DJ74_9EURO</name>
<organism evidence="6 7">
    <name type="scientific">Aspergillus pseudonomiae</name>
    <dbReference type="NCBI Taxonomy" id="1506151"/>
    <lineage>
        <taxon>Eukaryota</taxon>
        <taxon>Fungi</taxon>
        <taxon>Dikarya</taxon>
        <taxon>Ascomycota</taxon>
        <taxon>Pezizomycotina</taxon>
        <taxon>Eurotiomycetes</taxon>
        <taxon>Eurotiomycetidae</taxon>
        <taxon>Eurotiales</taxon>
        <taxon>Aspergillaceae</taxon>
        <taxon>Aspergillus</taxon>
        <taxon>Aspergillus subgen. Circumdati</taxon>
    </lineage>
</organism>
<dbReference type="InterPro" id="IPR008778">
    <property type="entry name" value="Pirin_C_dom"/>
</dbReference>
<reference evidence="6 7" key="1">
    <citation type="submission" date="2019-04" db="EMBL/GenBank/DDBJ databases">
        <authorList>
            <consortium name="DOE Joint Genome Institute"/>
            <person name="Mondo S."/>
            <person name="Kjaerbolling I."/>
            <person name="Vesth T."/>
            <person name="Frisvad J.C."/>
            <person name="Nybo J.L."/>
            <person name="Theobald S."/>
            <person name="Kildgaard S."/>
            <person name="Isbrandt T."/>
            <person name="Kuo A."/>
            <person name="Sato A."/>
            <person name="Lyhne E.K."/>
            <person name="Kogle M.E."/>
            <person name="Wiebenga A."/>
            <person name="Kun R.S."/>
            <person name="Lubbers R.J."/>
            <person name="Makela M.R."/>
            <person name="Barry K."/>
            <person name="Chovatia M."/>
            <person name="Clum A."/>
            <person name="Daum C."/>
            <person name="Haridas S."/>
            <person name="He G."/>
            <person name="LaButti K."/>
            <person name="Lipzen A."/>
            <person name="Riley R."/>
            <person name="Salamov A."/>
            <person name="Simmons B.A."/>
            <person name="Magnuson J.K."/>
            <person name="Henrissat B."/>
            <person name="Mortensen U.H."/>
            <person name="Larsen T.O."/>
            <person name="Devries R.P."/>
            <person name="Grigoriev I.V."/>
            <person name="Machida M."/>
            <person name="Baker S.E."/>
            <person name="Andersen M.R."/>
            <person name="Cantor M.N."/>
            <person name="Hua S.X."/>
        </authorList>
    </citation>
    <scope>NUCLEOTIDE SEQUENCE [LARGE SCALE GENOMIC DNA]</scope>
    <source>
        <strain evidence="6 7">CBS 119388</strain>
    </source>
</reference>
<dbReference type="EMBL" id="ML736754">
    <property type="protein sequence ID" value="KAE8406394.1"/>
    <property type="molecule type" value="Genomic_DNA"/>
</dbReference>
<dbReference type="RefSeq" id="XP_031943713.1">
    <property type="nucleotide sequence ID" value="XM_032086722.1"/>
</dbReference>
<protein>
    <recommendedName>
        <fullName evidence="8">RmlC-like cupin domain-containing protein</fullName>
    </recommendedName>
</protein>
<dbReference type="CDD" id="cd02909">
    <property type="entry name" value="cupin_pirin_N"/>
    <property type="match status" value="1"/>
</dbReference>
<dbReference type="CDD" id="cd02247">
    <property type="entry name" value="cupin_pirin_C"/>
    <property type="match status" value="1"/>
</dbReference>
<dbReference type="Pfam" id="PF02678">
    <property type="entry name" value="Pirin"/>
    <property type="match status" value="1"/>
</dbReference>
<evidence type="ECO:0000256" key="2">
    <source>
        <dbReference type="PIRSR" id="PIRSR006232-1"/>
    </source>
</evidence>
<keyword evidence="2" id="KW-0408">Iron</keyword>
<evidence type="ECO:0000313" key="6">
    <source>
        <dbReference type="EMBL" id="KAE8406394.1"/>
    </source>
</evidence>
<comment type="similarity">
    <text evidence="1 3">Belongs to the pirin family.</text>
</comment>
<dbReference type="GeneID" id="43671413"/>
<dbReference type="InterPro" id="IPR011051">
    <property type="entry name" value="RmlC_Cupin_sf"/>
</dbReference>
<evidence type="ECO:0000256" key="3">
    <source>
        <dbReference type="RuleBase" id="RU003457"/>
    </source>
</evidence>